<proteinExistence type="predicted"/>
<protein>
    <submittedName>
        <fullName evidence="1">Uncharacterized protein</fullName>
    </submittedName>
</protein>
<name>U9UI50_RHIID</name>
<gene>
    <name evidence="1" type="ORF">GLOINDRAFT_165666</name>
</gene>
<evidence type="ECO:0000313" key="1">
    <source>
        <dbReference type="EMBL" id="ESA15296.1"/>
    </source>
</evidence>
<dbReference type="HOGENOM" id="CLU_2923799_0_0_1"/>
<reference evidence="1" key="1">
    <citation type="submission" date="2013-07" db="EMBL/GenBank/DDBJ databases">
        <title>The genome of an arbuscular mycorrhizal fungus provides insights into the evolution of the oldest plant symbiosis.</title>
        <authorList>
            <consortium name="DOE Joint Genome Institute"/>
            <person name="Tisserant E."/>
            <person name="Malbreil M."/>
            <person name="Kuo A."/>
            <person name="Kohler A."/>
            <person name="Symeonidi A."/>
            <person name="Balestrini R."/>
            <person name="Charron P."/>
            <person name="Duensing N."/>
            <person name="Frei-dit-Frey N."/>
            <person name="Gianinazzi-Pearson V."/>
            <person name="Gilbert B."/>
            <person name="Handa Y."/>
            <person name="Hijri M."/>
            <person name="Kaul R."/>
            <person name="Kawaguchi M."/>
            <person name="Krajinski F."/>
            <person name="Lammers P."/>
            <person name="Lapierre D."/>
            <person name="Masclaux F.G."/>
            <person name="Murat C."/>
            <person name="Morin E."/>
            <person name="Ndikumana S."/>
            <person name="Pagni M."/>
            <person name="Petitpierre D."/>
            <person name="Requena N."/>
            <person name="Rosikiewicz P."/>
            <person name="Riley R."/>
            <person name="Saito K."/>
            <person name="San Clemente H."/>
            <person name="Shapiro H."/>
            <person name="van Tuinen D."/>
            <person name="Becard G."/>
            <person name="Bonfante P."/>
            <person name="Paszkowski U."/>
            <person name="Shachar-Hill Y."/>
            <person name="Young J.P."/>
            <person name="Sanders I.R."/>
            <person name="Henrissat B."/>
            <person name="Rensing S.A."/>
            <person name="Grigoriev I.V."/>
            <person name="Corradi N."/>
            <person name="Roux C."/>
            <person name="Martin F."/>
        </authorList>
    </citation>
    <scope>NUCLEOTIDE SEQUENCE</scope>
    <source>
        <strain evidence="1">DAOM 197198</strain>
    </source>
</reference>
<accession>U9UI50</accession>
<sequence>MINNNINYDSFVHNLPNPVDLELDNSVLEQSFITPQLSAPTSSLSFNIATFNVNGLISWPN</sequence>
<dbReference type="AlphaFoldDB" id="U9UI50"/>
<dbReference type="EMBL" id="KI282114">
    <property type="protein sequence ID" value="ESA15296.1"/>
    <property type="molecule type" value="Genomic_DNA"/>
</dbReference>
<organism evidence="1">
    <name type="scientific">Rhizophagus irregularis (strain DAOM 181602 / DAOM 197198 / MUCL 43194)</name>
    <name type="common">Arbuscular mycorrhizal fungus</name>
    <name type="synonym">Glomus intraradices</name>
    <dbReference type="NCBI Taxonomy" id="747089"/>
    <lineage>
        <taxon>Eukaryota</taxon>
        <taxon>Fungi</taxon>
        <taxon>Fungi incertae sedis</taxon>
        <taxon>Mucoromycota</taxon>
        <taxon>Glomeromycotina</taxon>
        <taxon>Glomeromycetes</taxon>
        <taxon>Glomerales</taxon>
        <taxon>Glomeraceae</taxon>
        <taxon>Rhizophagus</taxon>
    </lineage>
</organism>